<reference evidence="1" key="1">
    <citation type="journal article" date="2014" name="Front. Microbiol.">
        <title>High frequency of phylogenetically diverse reductive dehalogenase-homologous genes in deep subseafloor sedimentary metagenomes.</title>
        <authorList>
            <person name="Kawai M."/>
            <person name="Futagami T."/>
            <person name="Toyoda A."/>
            <person name="Takaki Y."/>
            <person name="Nishi S."/>
            <person name="Hori S."/>
            <person name="Arai W."/>
            <person name="Tsubouchi T."/>
            <person name="Morono Y."/>
            <person name="Uchiyama I."/>
            <person name="Ito T."/>
            <person name="Fujiyama A."/>
            <person name="Inagaki F."/>
            <person name="Takami H."/>
        </authorList>
    </citation>
    <scope>NUCLEOTIDE SEQUENCE</scope>
    <source>
        <strain evidence="1">Expedition CK06-06</strain>
    </source>
</reference>
<protein>
    <submittedName>
        <fullName evidence="1">Uncharacterized protein</fullName>
    </submittedName>
</protein>
<comment type="caution">
    <text evidence="1">The sequence shown here is derived from an EMBL/GenBank/DDBJ whole genome shotgun (WGS) entry which is preliminary data.</text>
</comment>
<sequence>MVALAVDVDEPDEAERDALVRHARALGHTAEAYSGHVHIQLHPKGMRHLWDPLVS</sequence>
<feature type="non-terminal residue" evidence="1">
    <location>
        <position position="55"/>
    </location>
</feature>
<proteinExistence type="predicted"/>
<organism evidence="1">
    <name type="scientific">marine sediment metagenome</name>
    <dbReference type="NCBI Taxonomy" id="412755"/>
    <lineage>
        <taxon>unclassified sequences</taxon>
        <taxon>metagenomes</taxon>
        <taxon>ecological metagenomes</taxon>
    </lineage>
</organism>
<accession>X1NXX8</accession>
<dbReference type="EMBL" id="BARV01016895">
    <property type="protein sequence ID" value="GAI31640.1"/>
    <property type="molecule type" value="Genomic_DNA"/>
</dbReference>
<evidence type="ECO:0000313" key="1">
    <source>
        <dbReference type="EMBL" id="GAI31640.1"/>
    </source>
</evidence>
<dbReference type="AlphaFoldDB" id="X1NXX8"/>
<name>X1NXX8_9ZZZZ</name>
<gene>
    <name evidence="1" type="ORF">S06H3_28891</name>
</gene>